<name>A0A1M5UZE1_9CLOT</name>
<dbReference type="Proteomes" id="UP000184447">
    <property type="component" value="Unassembled WGS sequence"/>
</dbReference>
<dbReference type="PANTHER" id="PTHR12526:SF630">
    <property type="entry name" value="GLYCOSYLTRANSFERASE"/>
    <property type="match status" value="1"/>
</dbReference>
<protein>
    <submittedName>
        <fullName evidence="2">Glycosyltransferase involved in cell wall bisynthesis</fullName>
    </submittedName>
</protein>
<dbReference type="PANTHER" id="PTHR12526">
    <property type="entry name" value="GLYCOSYLTRANSFERASE"/>
    <property type="match status" value="1"/>
</dbReference>
<dbReference type="GO" id="GO:0016757">
    <property type="term" value="F:glycosyltransferase activity"/>
    <property type="evidence" value="ECO:0007669"/>
    <property type="project" value="InterPro"/>
</dbReference>
<dbReference type="STRING" id="1121316.SAMN02745207_02012"/>
<evidence type="ECO:0000313" key="3">
    <source>
        <dbReference type="Proteomes" id="UP000184447"/>
    </source>
</evidence>
<dbReference type="EMBL" id="FQXM01000009">
    <property type="protein sequence ID" value="SHH68296.1"/>
    <property type="molecule type" value="Genomic_DNA"/>
</dbReference>
<reference evidence="2 3" key="1">
    <citation type="submission" date="2016-11" db="EMBL/GenBank/DDBJ databases">
        <authorList>
            <person name="Jaros S."/>
            <person name="Januszkiewicz K."/>
            <person name="Wedrychowicz H."/>
        </authorList>
    </citation>
    <scope>NUCLEOTIDE SEQUENCE [LARGE SCALE GENOMIC DNA]</scope>
    <source>
        <strain evidence="2 3">DSM 8605</strain>
    </source>
</reference>
<dbReference type="RefSeq" id="WP_073338302.1">
    <property type="nucleotide sequence ID" value="NZ_FQXM01000009.1"/>
</dbReference>
<dbReference type="OrthoDB" id="9762705at2"/>
<proteinExistence type="predicted"/>
<dbReference type="CDD" id="cd03811">
    <property type="entry name" value="GT4_GT28_WabH-like"/>
    <property type="match status" value="1"/>
</dbReference>
<evidence type="ECO:0000313" key="2">
    <source>
        <dbReference type="EMBL" id="SHH68296.1"/>
    </source>
</evidence>
<gene>
    <name evidence="2" type="ORF">SAMN02745207_02012</name>
</gene>
<keyword evidence="2" id="KW-0808">Transferase</keyword>
<dbReference type="Pfam" id="PF00534">
    <property type="entry name" value="Glycos_transf_1"/>
    <property type="match status" value="1"/>
</dbReference>
<accession>A0A1M5UZE1</accession>
<evidence type="ECO:0000259" key="1">
    <source>
        <dbReference type="Pfam" id="PF00534"/>
    </source>
</evidence>
<sequence>MKKKIFISMYSLNIGGVERSLIGLLETIDYSKYDIDLFLYRHEGEFMEFIPKEVNLLSQIPQYSTFERPIKNVIKEGHVLLGFARILAKVRSKIKSKGLINEEGTYKYMQYIWRYSIPFLPTLKKQYNLAIGFLGPYDFLINKVKAEVKMGWVHTDYYTIVNPDKKIDRKMWNKLDYIVNVSEACEKSFLKVFPEFRHKTIVIENILSTNFIKQQAKIEVCDELYDNCKVKVCSVGRLSHQKGFDMAVQACKLLVDKGYNIKWYIVGHGCEEGKIKSLIKQYSMENEFILLGKKVNPYPYIKKCDIYCQPSRYEGKAVTVREAQILNKPVVISNFPTAKSQLENRVDGYITELSIEGIADGIEKLYQDEHLRYELSENCKKHDYSNKNELEKIYDIL</sequence>
<feature type="domain" description="Glycosyl transferase family 1" evidence="1">
    <location>
        <begin position="230"/>
        <end position="381"/>
    </location>
</feature>
<dbReference type="AlphaFoldDB" id="A0A1M5UZE1"/>
<dbReference type="Gene3D" id="3.40.50.2000">
    <property type="entry name" value="Glycogen Phosphorylase B"/>
    <property type="match status" value="2"/>
</dbReference>
<keyword evidence="3" id="KW-1185">Reference proteome</keyword>
<organism evidence="2 3">
    <name type="scientific">Clostridium grantii DSM 8605</name>
    <dbReference type="NCBI Taxonomy" id="1121316"/>
    <lineage>
        <taxon>Bacteria</taxon>
        <taxon>Bacillati</taxon>
        <taxon>Bacillota</taxon>
        <taxon>Clostridia</taxon>
        <taxon>Eubacteriales</taxon>
        <taxon>Clostridiaceae</taxon>
        <taxon>Clostridium</taxon>
    </lineage>
</organism>
<dbReference type="SUPFAM" id="SSF53756">
    <property type="entry name" value="UDP-Glycosyltransferase/glycogen phosphorylase"/>
    <property type="match status" value="1"/>
</dbReference>
<dbReference type="InterPro" id="IPR001296">
    <property type="entry name" value="Glyco_trans_1"/>
</dbReference>